<dbReference type="InterPro" id="IPR050914">
    <property type="entry name" value="snRNP_SmB/NAA38-like"/>
</dbReference>
<dbReference type="Gene3D" id="2.30.30.100">
    <property type="match status" value="1"/>
</dbReference>
<accession>A0A2N9GI75</accession>
<dbReference type="PANTHER" id="PTHR10701:SF26">
    <property type="entry name" value="SMALL NUCLEAR RIBONUCLEOPROTEIN-ASSOCIATED PROTEIN"/>
    <property type="match status" value="1"/>
</dbReference>
<dbReference type="GO" id="GO:0005685">
    <property type="term" value="C:U1 snRNP"/>
    <property type="evidence" value="ECO:0007669"/>
    <property type="project" value="TreeGrafter"/>
</dbReference>
<feature type="compositionally biased region" description="Basic and acidic residues" evidence="1">
    <location>
        <begin position="84"/>
        <end position="96"/>
    </location>
</feature>
<dbReference type="GO" id="GO:0000398">
    <property type="term" value="P:mRNA splicing, via spliceosome"/>
    <property type="evidence" value="ECO:0007669"/>
    <property type="project" value="TreeGrafter"/>
</dbReference>
<sequence>MKSTDFFFEKFCIKLVSGRGSLVVIIPAQNVDVEEFKDAPVHKLPDAGHNPGRPPVGRQVYGLRPPHESRPRRLRGVPQASSCQRKERTNNNEEREDRCTLGLVLLRGEEVISMTVEGPPPPEESRAKAVNAAAMAGPGIGRAAGRGIPTAPLIQAQPGLSGPVRGVGGPALGMMQPQMARPQLSAPPMTYPTPPVMRPPPYHPGQGPPPNMECLKQLKSPCQWEAKGMRMKMVVTLDNLDGLKRSEDGGDDVSLASLGVFDTLGKCTMTLIKKGKCTMMMTVIKIMKWKKWNGGLEQLSYGQWG</sequence>
<name>A0A2N9GI75_FAGSY</name>
<dbReference type="EMBL" id="OIVN01001958">
    <property type="protein sequence ID" value="SPC99302.1"/>
    <property type="molecule type" value="Genomic_DNA"/>
</dbReference>
<dbReference type="GO" id="GO:0005737">
    <property type="term" value="C:cytoplasm"/>
    <property type="evidence" value="ECO:0007669"/>
    <property type="project" value="TreeGrafter"/>
</dbReference>
<dbReference type="PANTHER" id="PTHR10701">
    <property type="entry name" value="SMALL NUCLEAR RIBONUCLEOPROTEIN-ASSOCIATED PROTEIN B AND N"/>
    <property type="match status" value="1"/>
</dbReference>
<dbReference type="GO" id="GO:0005687">
    <property type="term" value="C:U4 snRNP"/>
    <property type="evidence" value="ECO:0007669"/>
    <property type="project" value="TreeGrafter"/>
</dbReference>
<evidence type="ECO:0000313" key="2">
    <source>
        <dbReference type="EMBL" id="SPC99302.1"/>
    </source>
</evidence>
<reference evidence="2" key="1">
    <citation type="submission" date="2018-02" db="EMBL/GenBank/DDBJ databases">
        <authorList>
            <person name="Cohen D.B."/>
            <person name="Kent A.D."/>
        </authorList>
    </citation>
    <scope>NUCLEOTIDE SEQUENCE</scope>
</reference>
<dbReference type="GO" id="GO:0070990">
    <property type="term" value="F:snRNP binding"/>
    <property type="evidence" value="ECO:0007669"/>
    <property type="project" value="TreeGrafter"/>
</dbReference>
<protein>
    <submittedName>
        <fullName evidence="2">Uncharacterized protein</fullName>
    </submittedName>
</protein>
<dbReference type="GO" id="GO:0005686">
    <property type="term" value="C:U2 snRNP"/>
    <property type="evidence" value="ECO:0007669"/>
    <property type="project" value="TreeGrafter"/>
</dbReference>
<gene>
    <name evidence="2" type="ORF">FSB_LOCUS27184</name>
</gene>
<dbReference type="GO" id="GO:0046540">
    <property type="term" value="C:U4/U6 x U5 tri-snRNP complex"/>
    <property type="evidence" value="ECO:0007669"/>
    <property type="project" value="TreeGrafter"/>
</dbReference>
<dbReference type="AlphaFoldDB" id="A0A2N9GI75"/>
<evidence type="ECO:0000256" key="1">
    <source>
        <dbReference type="SAM" id="MobiDB-lite"/>
    </source>
</evidence>
<proteinExistence type="predicted"/>
<dbReference type="GO" id="GO:0071013">
    <property type="term" value="C:catalytic step 2 spliceosome"/>
    <property type="evidence" value="ECO:0007669"/>
    <property type="project" value="TreeGrafter"/>
</dbReference>
<feature type="region of interest" description="Disordered" evidence="1">
    <location>
        <begin position="42"/>
        <end position="96"/>
    </location>
</feature>
<dbReference type="GO" id="GO:0071004">
    <property type="term" value="C:U2-type prespliceosome"/>
    <property type="evidence" value="ECO:0007669"/>
    <property type="project" value="TreeGrafter"/>
</dbReference>
<dbReference type="GO" id="GO:0005682">
    <property type="term" value="C:U5 snRNP"/>
    <property type="evidence" value="ECO:0007669"/>
    <property type="project" value="TreeGrafter"/>
</dbReference>
<organism evidence="2">
    <name type="scientific">Fagus sylvatica</name>
    <name type="common">Beechnut</name>
    <dbReference type="NCBI Taxonomy" id="28930"/>
    <lineage>
        <taxon>Eukaryota</taxon>
        <taxon>Viridiplantae</taxon>
        <taxon>Streptophyta</taxon>
        <taxon>Embryophyta</taxon>
        <taxon>Tracheophyta</taxon>
        <taxon>Spermatophyta</taxon>
        <taxon>Magnoliopsida</taxon>
        <taxon>eudicotyledons</taxon>
        <taxon>Gunneridae</taxon>
        <taxon>Pentapetalae</taxon>
        <taxon>rosids</taxon>
        <taxon>fabids</taxon>
        <taxon>Fagales</taxon>
        <taxon>Fagaceae</taxon>
        <taxon>Fagus</taxon>
    </lineage>
</organism>